<feature type="transmembrane region" description="Helical" evidence="1">
    <location>
        <begin position="268"/>
        <end position="290"/>
    </location>
</feature>
<feature type="transmembrane region" description="Helical" evidence="1">
    <location>
        <begin position="46"/>
        <end position="68"/>
    </location>
</feature>
<keyword evidence="4" id="KW-1185">Reference proteome</keyword>
<organism evidence="3 4">
    <name type="scientific">Panicum virgatum</name>
    <name type="common">Blackwell switchgrass</name>
    <dbReference type="NCBI Taxonomy" id="38727"/>
    <lineage>
        <taxon>Eukaryota</taxon>
        <taxon>Viridiplantae</taxon>
        <taxon>Streptophyta</taxon>
        <taxon>Embryophyta</taxon>
        <taxon>Tracheophyta</taxon>
        <taxon>Spermatophyta</taxon>
        <taxon>Magnoliopsida</taxon>
        <taxon>Liliopsida</taxon>
        <taxon>Poales</taxon>
        <taxon>Poaceae</taxon>
        <taxon>PACMAD clade</taxon>
        <taxon>Panicoideae</taxon>
        <taxon>Panicodae</taxon>
        <taxon>Paniceae</taxon>
        <taxon>Panicinae</taxon>
        <taxon>Panicum</taxon>
        <taxon>Panicum sect. Hiantes</taxon>
    </lineage>
</organism>
<accession>A0A8T0WTG8</accession>
<dbReference type="Pfam" id="PF04578">
    <property type="entry name" value="DUF594"/>
    <property type="match status" value="1"/>
</dbReference>
<keyword evidence="1" id="KW-1133">Transmembrane helix</keyword>
<feature type="domain" description="DUF4220" evidence="2">
    <location>
        <begin position="49"/>
        <end position="372"/>
    </location>
</feature>
<dbReference type="InterPro" id="IPR007658">
    <property type="entry name" value="DUF594"/>
</dbReference>
<evidence type="ECO:0000259" key="2">
    <source>
        <dbReference type="Pfam" id="PF13968"/>
    </source>
</evidence>
<dbReference type="AlphaFoldDB" id="A0A8T0WTG8"/>
<dbReference type="InterPro" id="IPR025315">
    <property type="entry name" value="DUF4220"/>
</dbReference>
<feature type="transmembrane region" description="Helical" evidence="1">
    <location>
        <begin position="135"/>
        <end position="152"/>
    </location>
</feature>
<feature type="transmembrane region" description="Helical" evidence="1">
    <location>
        <begin position="12"/>
        <end position="34"/>
    </location>
</feature>
<gene>
    <name evidence="3" type="ORF">PVAP13_1NG249000</name>
</gene>
<dbReference type="Proteomes" id="UP000823388">
    <property type="component" value="Chromosome 1N"/>
</dbReference>
<dbReference type="Pfam" id="PF13968">
    <property type="entry name" value="DUF4220"/>
    <property type="match status" value="1"/>
</dbReference>
<dbReference type="OrthoDB" id="1689146at2759"/>
<name>A0A8T0WTG8_PANVG</name>
<dbReference type="EMBL" id="CM029038">
    <property type="protein sequence ID" value="KAG2651110.1"/>
    <property type="molecule type" value="Genomic_DNA"/>
</dbReference>
<protein>
    <recommendedName>
        <fullName evidence="2">DUF4220 domain-containing protein</fullName>
    </recommendedName>
</protein>
<comment type="caution">
    <text evidence="3">The sequence shown here is derived from an EMBL/GenBank/DDBJ whole genome shotgun (WGS) entry which is preliminary data.</text>
</comment>
<evidence type="ECO:0000256" key="1">
    <source>
        <dbReference type="SAM" id="Phobius"/>
    </source>
</evidence>
<evidence type="ECO:0000313" key="4">
    <source>
        <dbReference type="Proteomes" id="UP000823388"/>
    </source>
</evidence>
<sequence>MGGGLASFWEQWNIQILVILSFALQVILLSCAGIRRRREGSALLKILLWVAYQMADYTAIYALGHMSISMSRSEHHQMVPFWAPFLLLHLGGPDTITAYAFQDNQLWLRHLLTLAAQVLGAAYVMYLFVTAGRNPAGTLVAAAALMFVAGCLKYGERTWALKCGDMDSIASSVDDGKSLAARGPAPYHGREGEERLDSEEVLLGAHYMINVCKGVLATDWALMDMPQYETMRQGIQLNGGKYLFELAAMELSLLYDILYTKAAVIHTWYGFCIRIVSPLSTVAAFVLFHLSSSKNAYGRADVAVTYVLLAGAMGLELASSLGAALSSWACAYYHARGWQRLCGVVMRLRRILKDGARRSGCLDSLGQYNMLDICTDADKKDDLRGKVAKMIGLGNQWQKLHYSSTVPVSDSMKALVLGEIRKRNVRDLRNSRGKWILEEKGMYNDLKRIADDTELDRSIIVWHLATDLFLSVCPDSDEEARDNIRVLSNHMMFLMVVHPYLLPVVVRNDRYKQNLKYFESLWWVTWNTKKEDTKNMSRSEIVKKIAEFQLPAHSWHKYISGSGEESSYDRHGRAVYIEACWLAGMLLGNRWRLTFADMLEVIAGVWVEMMCYAIHYCGEESHAKKLSTGAEFISVVWLVIEHAILNDVKAPSAERLTGGLDPFKSERKRKRPATDPGATLYPSLWVDRRGINGVPPGVDPACSIFF</sequence>
<keyword evidence="1" id="KW-0812">Transmembrane</keyword>
<feature type="transmembrane region" description="Helical" evidence="1">
    <location>
        <begin position="80"/>
        <end position="101"/>
    </location>
</feature>
<evidence type="ECO:0000313" key="3">
    <source>
        <dbReference type="EMBL" id="KAG2651110.1"/>
    </source>
</evidence>
<proteinExistence type="predicted"/>
<dbReference type="PANTHER" id="PTHR31325">
    <property type="entry name" value="OS01G0798800 PROTEIN-RELATED"/>
    <property type="match status" value="1"/>
</dbReference>
<reference evidence="3" key="1">
    <citation type="submission" date="2020-05" db="EMBL/GenBank/DDBJ databases">
        <title>WGS assembly of Panicum virgatum.</title>
        <authorList>
            <person name="Lovell J.T."/>
            <person name="Jenkins J."/>
            <person name="Shu S."/>
            <person name="Juenger T.E."/>
            <person name="Schmutz J."/>
        </authorList>
    </citation>
    <scope>NUCLEOTIDE SEQUENCE</scope>
    <source>
        <strain evidence="3">AP13</strain>
    </source>
</reference>
<feature type="transmembrane region" description="Helical" evidence="1">
    <location>
        <begin position="108"/>
        <end position="129"/>
    </location>
</feature>
<keyword evidence="1" id="KW-0472">Membrane</keyword>